<dbReference type="EMBL" id="JAGMWT010000017">
    <property type="protein sequence ID" value="KAH7114350.1"/>
    <property type="molecule type" value="Genomic_DNA"/>
</dbReference>
<evidence type="ECO:0000313" key="3">
    <source>
        <dbReference type="Proteomes" id="UP000700596"/>
    </source>
</evidence>
<dbReference type="AlphaFoldDB" id="A0A9P9ICD5"/>
<sequence>MAKQNLEGGEQMCRSQDLWVTKRGHASVPGRLQRASWLWLGQHPTILQDLPALNLTTLICPLFIFAFSLALLRHYSLFIFIPEGLFLFPFTTMLMSDKTILLSPYKTD</sequence>
<organism evidence="2 3">
    <name type="scientific">Dendryphion nanum</name>
    <dbReference type="NCBI Taxonomy" id="256645"/>
    <lineage>
        <taxon>Eukaryota</taxon>
        <taxon>Fungi</taxon>
        <taxon>Dikarya</taxon>
        <taxon>Ascomycota</taxon>
        <taxon>Pezizomycotina</taxon>
        <taxon>Dothideomycetes</taxon>
        <taxon>Pleosporomycetidae</taxon>
        <taxon>Pleosporales</taxon>
        <taxon>Torulaceae</taxon>
        <taxon>Dendryphion</taxon>
    </lineage>
</organism>
<protein>
    <submittedName>
        <fullName evidence="2">Uncharacterized protein</fullName>
    </submittedName>
</protein>
<proteinExistence type="predicted"/>
<keyword evidence="1" id="KW-1133">Transmembrane helix</keyword>
<keyword evidence="1" id="KW-0812">Transmembrane</keyword>
<feature type="transmembrane region" description="Helical" evidence="1">
    <location>
        <begin position="52"/>
        <end position="71"/>
    </location>
</feature>
<accession>A0A9P9ICD5</accession>
<comment type="caution">
    <text evidence="2">The sequence shown here is derived from an EMBL/GenBank/DDBJ whole genome shotgun (WGS) entry which is preliminary data.</text>
</comment>
<evidence type="ECO:0000313" key="2">
    <source>
        <dbReference type="EMBL" id="KAH7114350.1"/>
    </source>
</evidence>
<evidence type="ECO:0000256" key="1">
    <source>
        <dbReference type="SAM" id="Phobius"/>
    </source>
</evidence>
<keyword evidence="3" id="KW-1185">Reference proteome</keyword>
<reference evidence="2" key="1">
    <citation type="journal article" date="2021" name="Nat. Commun.">
        <title>Genetic determinants of endophytism in the Arabidopsis root mycobiome.</title>
        <authorList>
            <person name="Mesny F."/>
            <person name="Miyauchi S."/>
            <person name="Thiergart T."/>
            <person name="Pickel B."/>
            <person name="Atanasova L."/>
            <person name="Karlsson M."/>
            <person name="Huettel B."/>
            <person name="Barry K.W."/>
            <person name="Haridas S."/>
            <person name="Chen C."/>
            <person name="Bauer D."/>
            <person name="Andreopoulos W."/>
            <person name="Pangilinan J."/>
            <person name="LaButti K."/>
            <person name="Riley R."/>
            <person name="Lipzen A."/>
            <person name="Clum A."/>
            <person name="Drula E."/>
            <person name="Henrissat B."/>
            <person name="Kohler A."/>
            <person name="Grigoriev I.V."/>
            <person name="Martin F.M."/>
            <person name="Hacquard S."/>
        </authorList>
    </citation>
    <scope>NUCLEOTIDE SEQUENCE</scope>
    <source>
        <strain evidence="2">MPI-CAGE-CH-0243</strain>
    </source>
</reference>
<keyword evidence="1" id="KW-0472">Membrane</keyword>
<dbReference type="Proteomes" id="UP000700596">
    <property type="component" value="Unassembled WGS sequence"/>
</dbReference>
<name>A0A9P9ICD5_9PLEO</name>
<gene>
    <name evidence="2" type="ORF">B0J11DRAFT_134028</name>
</gene>
<feature type="transmembrane region" description="Helical" evidence="1">
    <location>
        <begin position="77"/>
        <end position="96"/>
    </location>
</feature>